<evidence type="ECO:0000313" key="4">
    <source>
        <dbReference type="Proteomes" id="UP001596445"/>
    </source>
</evidence>
<dbReference type="RefSeq" id="WP_267164211.1">
    <property type="nucleotide sequence ID" value="NZ_CP112972.1"/>
</dbReference>
<dbReference type="InterPro" id="IPR007386">
    <property type="entry name" value="DUF447_N"/>
</dbReference>
<accession>A0ABD5W271</accession>
<dbReference type="AlphaFoldDB" id="A0ABD5W271"/>
<sequence length="198" mass="22169">MTATGWPVELRGVTESIVATLGPNNRYNFAALGLHVPDDGIDPGSTETVRARTWGRTRTWRNFTERGSGIVQFSRDPVLFVDAALDIYEQDEPVHDEAAAWVTVSAEQTDEGTEGDTQWVDWELTPEESTHRREVTPAFNRGYAAVVEATVAASRLDVDAYDRETLVDRIDYFGDVVERCGGPREREAFGRIESQFEL</sequence>
<feature type="domain" description="DUF447" evidence="2">
    <location>
        <begin position="140"/>
        <end position="193"/>
    </location>
</feature>
<dbReference type="SUPFAM" id="SSF50475">
    <property type="entry name" value="FMN-binding split barrel"/>
    <property type="match status" value="1"/>
</dbReference>
<dbReference type="Proteomes" id="UP001596445">
    <property type="component" value="Unassembled WGS sequence"/>
</dbReference>
<dbReference type="EMBL" id="JBHSZI010000001">
    <property type="protein sequence ID" value="MFC7059675.1"/>
    <property type="molecule type" value="Genomic_DNA"/>
</dbReference>
<dbReference type="Pfam" id="PF20766">
    <property type="entry name" value="DUF447_C"/>
    <property type="match status" value="1"/>
</dbReference>
<protein>
    <submittedName>
        <fullName evidence="3">DUF447 domain-containing protein</fullName>
    </submittedName>
</protein>
<evidence type="ECO:0000259" key="2">
    <source>
        <dbReference type="Pfam" id="PF20766"/>
    </source>
</evidence>
<evidence type="ECO:0000259" key="1">
    <source>
        <dbReference type="Pfam" id="PF04289"/>
    </source>
</evidence>
<comment type="caution">
    <text evidence="3">The sequence shown here is derived from an EMBL/GenBank/DDBJ whole genome shotgun (WGS) entry which is preliminary data.</text>
</comment>
<organism evidence="3 4">
    <name type="scientific">Halovenus salina</name>
    <dbReference type="NCBI Taxonomy" id="1510225"/>
    <lineage>
        <taxon>Archaea</taxon>
        <taxon>Methanobacteriati</taxon>
        <taxon>Methanobacteriota</taxon>
        <taxon>Stenosarchaea group</taxon>
        <taxon>Halobacteria</taxon>
        <taxon>Halobacteriales</taxon>
        <taxon>Haloarculaceae</taxon>
        <taxon>Halovenus</taxon>
    </lineage>
</organism>
<dbReference type="Pfam" id="PF04289">
    <property type="entry name" value="DUF447_N"/>
    <property type="match status" value="1"/>
</dbReference>
<dbReference type="Gene3D" id="2.30.110.10">
    <property type="entry name" value="Electron Transport, Fmn-binding Protein, Chain A"/>
    <property type="match status" value="1"/>
</dbReference>
<gene>
    <name evidence="3" type="ORF">ACFQQG_17635</name>
</gene>
<name>A0ABD5W271_9EURY</name>
<dbReference type="InterPro" id="IPR049288">
    <property type="entry name" value="DUF447_C"/>
</dbReference>
<proteinExistence type="predicted"/>
<keyword evidence="4" id="KW-1185">Reference proteome</keyword>
<dbReference type="GeneID" id="76631859"/>
<dbReference type="InterPro" id="IPR012349">
    <property type="entry name" value="Split_barrel_FMN-bd"/>
</dbReference>
<feature type="domain" description="DUF447" evidence="1">
    <location>
        <begin position="14"/>
        <end position="130"/>
    </location>
</feature>
<dbReference type="Gene3D" id="1.20.58.290">
    <property type="entry name" value="Hypothetical membrane protein ta0354_69_121"/>
    <property type="match status" value="1"/>
</dbReference>
<reference evidence="3 4" key="1">
    <citation type="journal article" date="2019" name="Int. J. Syst. Evol. Microbiol.">
        <title>The Global Catalogue of Microorganisms (GCM) 10K type strain sequencing project: providing services to taxonomists for standard genome sequencing and annotation.</title>
        <authorList>
            <consortium name="The Broad Institute Genomics Platform"/>
            <consortium name="The Broad Institute Genome Sequencing Center for Infectious Disease"/>
            <person name="Wu L."/>
            <person name="Ma J."/>
        </authorList>
    </citation>
    <scope>NUCLEOTIDE SEQUENCE [LARGE SCALE GENOMIC DNA]</scope>
    <source>
        <strain evidence="3 4">JCM 30072</strain>
    </source>
</reference>
<evidence type="ECO:0000313" key="3">
    <source>
        <dbReference type="EMBL" id="MFC7059675.1"/>
    </source>
</evidence>